<feature type="signal peptide" evidence="1">
    <location>
        <begin position="1"/>
        <end position="18"/>
    </location>
</feature>
<keyword evidence="1" id="KW-0732">Signal</keyword>
<evidence type="ECO:0000313" key="2">
    <source>
        <dbReference type="EMBL" id="CRL00859.1"/>
    </source>
</evidence>
<dbReference type="Proteomes" id="UP000183832">
    <property type="component" value="Unassembled WGS sequence"/>
</dbReference>
<dbReference type="OrthoDB" id="7791350at2759"/>
<name>A0A1J1IKW1_9DIPT</name>
<proteinExistence type="predicted"/>
<organism evidence="2 3">
    <name type="scientific">Clunio marinus</name>
    <dbReference type="NCBI Taxonomy" id="568069"/>
    <lineage>
        <taxon>Eukaryota</taxon>
        <taxon>Metazoa</taxon>
        <taxon>Ecdysozoa</taxon>
        <taxon>Arthropoda</taxon>
        <taxon>Hexapoda</taxon>
        <taxon>Insecta</taxon>
        <taxon>Pterygota</taxon>
        <taxon>Neoptera</taxon>
        <taxon>Endopterygota</taxon>
        <taxon>Diptera</taxon>
        <taxon>Nematocera</taxon>
        <taxon>Chironomoidea</taxon>
        <taxon>Chironomidae</taxon>
        <taxon>Clunio</taxon>
    </lineage>
</organism>
<protein>
    <submittedName>
        <fullName evidence="2">CLUMA_CG014110, isoform A</fullName>
    </submittedName>
</protein>
<reference evidence="2 3" key="1">
    <citation type="submission" date="2015-04" db="EMBL/GenBank/DDBJ databases">
        <authorList>
            <person name="Syromyatnikov M.Y."/>
            <person name="Popov V.N."/>
        </authorList>
    </citation>
    <scope>NUCLEOTIDE SEQUENCE [LARGE SCALE GENOMIC DNA]</scope>
</reference>
<sequence length="295" mass="33892">MKLFYIIIICLISSLSEGRSGGGRETSSCIADYLKSKGLIESNLGSDRPLNPLCTTVVQVTKSHIMDSVKLEVMSDKNMKKEVDCVIENLSKTDFSNNLLVVYVYETSDNIVDREKKIQEAQSKVTRATFDAFLRCKSEKNFGLYFDDLLEVDSSAVEEEEASHKEDYCIRKYIIEKRLIDLEIYNLKMNPKNLDTTKINCTYLTPKYIKDFEDDLVRTLLDDSSEDSAEEPKELNPIEVACLWNAIRKGKYVDEMIPYNYLKEFNLGSETKRNLRSKFVAFMRNLSDSLTKCTL</sequence>
<keyword evidence="3" id="KW-1185">Reference proteome</keyword>
<dbReference type="EMBL" id="CVRI01000054">
    <property type="protein sequence ID" value="CRL00859.1"/>
    <property type="molecule type" value="Genomic_DNA"/>
</dbReference>
<accession>A0A1J1IKW1</accession>
<dbReference type="AlphaFoldDB" id="A0A1J1IKW1"/>
<gene>
    <name evidence="2" type="ORF">CLUMA_CG014110</name>
</gene>
<feature type="chain" id="PRO_5013176124" evidence="1">
    <location>
        <begin position="19"/>
        <end position="295"/>
    </location>
</feature>
<evidence type="ECO:0000256" key="1">
    <source>
        <dbReference type="SAM" id="SignalP"/>
    </source>
</evidence>
<evidence type="ECO:0000313" key="3">
    <source>
        <dbReference type="Proteomes" id="UP000183832"/>
    </source>
</evidence>